<sequence length="111" mass="12576">MKTLPREISPRPTDDHRLVKRSGIGPDRFEGRIRVPKTTRQQEWRPKNPPNVSPTNSKDNRDVRVNVPSAVSRDNQRALSVDQERADSQRTASEQPGRMRGPMGLIGVDIL</sequence>
<protein>
    <submittedName>
        <fullName evidence="2">Uncharacterized protein</fullName>
    </submittedName>
</protein>
<feature type="compositionally biased region" description="Basic and acidic residues" evidence="1">
    <location>
        <begin position="1"/>
        <end position="17"/>
    </location>
</feature>
<dbReference type="Proteomes" id="UP000712281">
    <property type="component" value="Unassembled WGS sequence"/>
</dbReference>
<organism evidence="2 3">
    <name type="scientific">Brassica cretica</name>
    <name type="common">Mustard</name>
    <dbReference type="NCBI Taxonomy" id="69181"/>
    <lineage>
        <taxon>Eukaryota</taxon>
        <taxon>Viridiplantae</taxon>
        <taxon>Streptophyta</taxon>
        <taxon>Embryophyta</taxon>
        <taxon>Tracheophyta</taxon>
        <taxon>Spermatophyta</taxon>
        <taxon>Magnoliopsida</taxon>
        <taxon>eudicotyledons</taxon>
        <taxon>Gunneridae</taxon>
        <taxon>Pentapetalae</taxon>
        <taxon>rosids</taxon>
        <taxon>malvids</taxon>
        <taxon>Brassicales</taxon>
        <taxon>Brassicaceae</taxon>
        <taxon>Brassiceae</taxon>
        <taxon>Brassica</taxon>
    </lineage>
</organism>
<evidence type="ECO:0000313" key="3">
    <source>
        <dbReference type="Proteomes" id="UP000712281"/>
    </source>
</evidence>
<comment type="caution">
    <text evidence="2">The sequence shown here is derived from an EMBL/GenBank/DDBJ whole genome shotgun (WGS) entry which is preliminary data.</text>
</comment>
<dbReference type="AlphaFoldDB" id="A0A8S9GET6"/>
<evidence type="ECO:0000313" key="2">
    <source>
        <dbReference type="EMBL" id="KAF2542997.1"/>
    </source>
</evidence>
<reference evidence="2" key="1">
    <citation type="submission" date="2019-12" db="EMBL/GenBank/DDBJ databases">
        <title>Genome sequencing and annotation of Brassica cretica.</title>
        <authorList>
            <person name="Studholme D.J."/>
            <person name="Sarris P.F."/>
        </authorList>
    </citation>
    <scope>NUCLEOTIDE SEQUENCE</scope>
    <source>
        <strain evidence="2">PFS-001/15</strain>
        <tissue evidence="2">Leaf</tissue>
    </source>
</reference>
<proteinExistence type="predicted"/>
<accession>A0A8S9GET6</accession>
<name>A0A8S9GET6_BRACR</name>
<evidence type="ECO:0000256" key="1">
    <source>
        <dbReference type="SAM" id="MobiDB-lite"/>
    </source>
</evidence>
<gene>
    <name evidence="2" type="ORF">F2Q68_00031399</name>
</gene>
<feature type="region of interest" description="Disordered" evidence="1">
    <location>
        <begin position="1"/>
        <end position="111"/>
    </location>
</feature>
<dbReference type="EMBL" id="QGKW02002005">
    <property type="protein sequence ID" value="KAF2542997.1"/>
    <property type="molecule type" value="Genomic_DNA"/>
</dbReference>